<sequence>MSTSMLASCGVTDQKCLCQPTLAMYIQKCEQCLFNFFVATNSIPADPKLGANTALSAYTGACTAEANINMTLALTIAPGWQGHKVEVLNTGVTVLVVGLGGIMGLSLLYIMSNLD</sequence>
<evidence type="ECO:0000313" key="3">
    <source>
        <dbReference type="Proteomes" id="UP000077266"/>
    </source>
</evidence>
<feature type="transmembrane region" description="Helical" evidence="1">
    <location>
        <begin position="87"/>
        <end position="111"/>
    </location>
</feature>
<keyword evidence="3" id="KW-1185">Reference proteome</keyword>
<dbReference type="InParanoid" id="A0A165GIB2"/>
<accession>A0A165GIB2</accession>
<evidence type="ECO:0000256" key="1">
    <source>
        <dbReference type="SAM" id="Phobius"/>
    </source>
</evidence>
<keyword evidence="1" id="KW-0812">Transmembrane</keyword>
<dbReference type="Proteomes" id="UP000077266">
    <property type="component" value="Unassembled WGS sequence"/>
</dbReference>
<protein>
    <submittedName>
        <fullName evidence="2">Uncharacterized protein</fullName>
    </submittedName>
</protein>
<reference evidence="2 3" key="1">
    <citation type="journal article" date="2016" name="Mol. Biol. Evol.">
        <title>Comparative Genomics of Early-Diverging Mushroom-Forming Fungi Provides Insights into the Origins of Lignocellulose Decay Capabilities.</title>
        <authorList>
            <person name="Nagy L.G."/>
            <person name="Riley R."/>
            <person name="Tritt A."/>
            <person name="Adam C."/>
            <person name="Daum C."/>
            <person name="Floudas D."/>
            <person name="Sun H."/>
            <person name="Yadav J.S."/>
            <person name="Pangilinan J."/>
            <person name="Larsson K.H."/>
            <person name="Matsuura K."/>
            <person name="Barry K."/>
            <person name="Labutti K."/>
            <person name="Kuo R."/>
            <person name="Ohm R.A."/>
            <person name="Bhattacharya S.S."/>
            <person name="Shirouzu T."/>
            <person name="Yoshinaga Y."/>
            <person name="Martin F.M."/>
            <person name="Grigoriev I.V."/>
            <person name="Hibbett D.S."/>
        </authorList>
    </citation>
    <scope>NUCLEOTIDE SEQUENCE [LARGE SCALE GENOMIC DNA]</scope>
    <source>
        <strain evidence="2 3">HHB12029</strain>
    </source>
</reference>
<proteinExistence type="predicted"/>
<organism evidence="2 3">
    <name type="scientific">Exidia glandulosa HHB12029</name>
    <dbReference type="NCBI Taxonomy" id="1314781"/>
    <lineage>
        <taxon>Eukaryota</taxon>
        <taxon>Fungi</taxon>
        <taxon>Dikarya</taxon>
        <taxon>Basidiomycota</taxon>
        <taxon>Agaricomycotina</taxon>
        <taxon>Agaricomycetes</taxon>
        <taxon>Auriculariales</taxon>
        <taxon>Exidiaceae</taxon>
        <taxon>Exidia</taxon>
    </lineage>
</organism>
<keyword evidence="1" id="KW-1133">Transmembrane helix</keyword>
<name>A0A165GIB2_EXIGL</name>
<dbReference type="AlphaFoldDB" id="A0A165GIB2"/>
<evidence type="ECO:0000313" key="2">
    <source>
        <dbReference type="EMBL" id="KZV90565.1"/>
    </source>
</evidence>
<dbReference type="EMBL" id="KV426046">
    <property type="protein sequence ID" value="KZV90565.1"/>
    <property type="molecule type" value="Genomic_DNA"/>
</dbReference>
<gene>
    <name evidence="2" type="ORF">EXIGLDRAFT_118217</name>
</gene>
<keyword evidence="1" id="KW-0472">Membrane</keyword>
<dbReference type="OrthoDB" id="2953532at2759"/>